<name>A0A1G6KPG1_9FIRM</name>
<dbReference type="EMBL" id="FMYW01000005">
    <property type="protein sequence ID" value="SDC32728.1"/>
    <property type="molecule type" value="Genomic_DNA"/>
</dbReference>
<dbReference type="OrthoDB" id="3194761at2"/>
<evidence type="ECO:0000313" key="2">
    <source>
        <dbReference type="Proteomes" id="UP000198943"/>
    </source>
</evidence>
<dbReference type="Proteomes" id="UP000198943">
    <property type="component" value="Unassembled WGS sequence"/>
</dbReference>
<accession>A0A1G6KPG1</accession>
<gene>
    <name evidence="1" type="ORF">SAMN04487864_10523</name>
</gene>
<reference evidence="2" key="1">
    <citation type="submission" date="2016-10" db="EMBL/GenBank/DDBJ databases">
        <authorList>
            <person name="Varghese N."/>
            <person name="Submissions S."/>
        </authorList>
    </citation>
    <scope>NUCLEOTIDE SEQUENCE [LARGE SCALE GENOMIC DNA]</scope>
    <source>
        <strain evidence="2">DSM 11005</strain>
    </source>
</reference>
<protein>
    <submittedName>
        <fullName evidence="1">Uncharacterized protein</fullName>
    </submittedName>
</protein>
<sequence>MSSQPIDLVQTLQDELTYEKLKEIITTLIEPDKLKEFLKQLDYEILAHEEYNPHNRGKIAVLGGSIANKQHLQGISKQLGFNKNRFEYFLSYDEMKTFRFNKLRNINKYAAIIAGPMPHSTSGTGTYSSVIAAMENDDGYPPVFRIAKITNSSFRNIVKYMMDQNIVAV</sequence>
<organism evidence="1 2">
    <name type="scientific">Succiniclasticum ruminis</name>
    <dbReference type="NCBI Taxonomy" id="40841"/>
    <lineage>
        <taxon>Bacteria</taxon>
        <taxon>Bacillati</taxon>
        <taxon>Bacillota</taxon>
        <taxon>Negativicutes</taxon>
        <taxon>Acidaminococcales</taxon>
        <taxon>Acidaminococcaceae</taxon>
        <taxon>Succiniclasticum</taxon>
    </lineage>
</organism>
<dbReference type="AlphaFoldDB" id="A0A1G6KPG1"/>
<proteinExistence type="predicted"/>
<dbReference type="RefSeq" id="WP_093729966.1">
    <property type="nucleotide sequence ID" value="NZ_FMYW01000005.1"/>
</dbReference>
<keyword evidence="2" id="KW-1185">Reference proteome</keyword>
<evidence type="ECO:0000313" key="1">
    <source>
        <dbReference type="EMBL" id="SDC32728.1"/>
    </source>
</evidence>